<dbReference type="STRING" id="385682.SAMN05444380_10858"/>
<accession>A0A1I1YS34</accession>
<dbReference type="EMBL" id="FONA01000008">
    <property type="protein sequence ID" value="SFE20973.1"/>
    <property type="molecule type" value="Genomic_DNA"/>
</dbReference>
<evidence type="ECO:0000313" key="2">
    <source>
        <dbReference type="Proteomes" id="UP000181976"/>
    </source>
</evidence>
<evidence type="ECO:0000313" key="1">
    <source>
        <dbReference type="EMBL" id="SFE20973.1"/>
    </source>
</evidence>
<protein>
    <submittedName>
        <fullName evidence="1">Uncharacterized protein</fullName>
    </submittedName>
</protein>
<proteinExistence type="predicted"/>
<sequence length="37" mass="4306">MKNRILLMVFGILFLLYSCEDDIDKTTISQDVLDVNE</sequence>
<reference evidence="1 2" key="1">
    <citation type="submission" date="2016-10" db="EMBL/GenBank/DDBJ databases">
        <authorList>
            <person name="de Groot N.N."/>
        </authorList>
    </citation>
    <scope>NUCLEOTIDE SEQUENCE [LARGE SCALE GENOMIC DNA]</scope>
    <source>
        <strain evidence="1 2">DSM 19012</strain>
    </source>
</reference>
<dbReference type="AlphaFoldDB" id="A0A1I1YS34"/>
<gene>
    <name evidence="1" type="ORF">SAMN05444380_10858</name>
</gene>
<name>A0A1I1YS34_9BACT</name>
<organism evidence="1 2">
    <name type="scientific">Thermophagus xiamenensis</name>
    <dbReference type="NCBI Taxonomy" id="385682"/>
    <lineage>
        <taxon>Bacteria</taxon>
        <taxon>Pseudomonadati</taxon>
        <taxon>Bacteroidota</taxon>
        <taxon>Bacteroidia</taxon>
        <taxon>Marinilabiliales</taxon>
        <taxon>Marinilabiliaceae</taxon>
        <taxon>Thermophagus</taxon>
    </lineage>
</organism>
<dbReference type="InParanoid" id="A0A1I1YS34"/>
<dbReference type="PROSITE" id="PS51257">
    <property type="entry name" value="PROKAR_LIPOPROTEIN"/>
    <property type="match status" value="1"/>
</dbReference>
<dbReference type="Proteomes" id="UP000181976">
    <property type="component" value="Unassembled WGS sequence"/>
</dbReference>
<keyword evidence="2" id="KW-1185">Reference proteome</keyword>